<evidence type="ECO:0000256" key="5">
    <source>
        <dbReference type="ARBA" id="ARBA00023004"/>
    </source>
</evidence>
<feature type="binding site" description="axial binding residue" evidence="7">
    <location>
        <position position="477"/>
    </location>
    <ligand>
        <name>heme</name>
        <dbReference type="ChEBI" id="CHEBI:30413"/>
    </ligand>
    <ligandPart>
        <name>Fe</name>
        <dbReference type="ChEBI" id="CHEBI:18248"/>
    </ligandPart>
</feature>
<dbReference type="InterPro" id="IPR002401">
    <property type="entry name" value="Cyt_P450_E_grp-I"/>
</dbReference>
<keyword evidence="8" id="KW-1133">Transmembrane helix</keyword>
<dbReference type="GO" id="GO:0004497">
    <property type="term" value="F:monooxygenase activity"/>
    <property type="evidence" value="ECO:0007669"/>
    <property type="project" value="UniProtKB-KW"/>
</dbReference>
<dbReference type="InterPro" id="IPR050121">
    <property type="entry name" value="Cytochrome_P450_monoxygenase"/>
</dbReference>
<proteinExistence type="inferred from homology"/>
<comment type="similarity">
    <text evidence="2">Belongs to the cytochrome P450 family.</text>
</comment>
<evidence type="ECO:0000256" key="4">
    <source>
        <dbReference type="ARBA" id="ARBA00023002"/>
    </source>
</evidence>
<feature type="transmembrane region" description="Helical" evidence="8">
    <location>
        <begin position="12"/>
        <end position="28"/>
    </location>
</feature>
<dbReference type="GO" id="GO:0005506">
    <property type="term" value="F:iron ion binding"/>
    <property type="evidence" value="ECO:0007669"/>
    <property type="project" value="InterPro"/>
</dbReference>
<reference evidence="9" key="1">
    <citation type="journal article" date="2020" name="Stud. Mycol.">
        <title>101 Dothideomycetes genomes: a test case for predicting lifestyles and emergence of pathogens.</title>
        <authorList>
            <person name="Haridas S."/>
            <person name="Albert R."/>
            <person name="Binder M."/>
            <person name="Bloem J."/>
            <person name="Labutti K."/>
            <person name="Salamov A."/>
            <person name="Andreopoulos B."/>
            <person name="Baker S."/>
            <person name="Barry K."/>
            <person name="Bills G."/>
            <person name="Bluhm B."/>
            <person name="Cannon C."/>
            <person name="Castanera R."/>
            <person name="Culley D."/>
            <person name="Daum C."/>
            <person name="Ezra D."/>
            <person name="Gonzalez J."/>
            <person name="Henrissat B."/>
            <person name="Kuo A."/>
            <person name="Liang C."/>
            <person name="Lipzen A."/>
            <person name="Lutzoni F."/>
            <person name="Magnuson J."/>
            <person name="Mondo S."/>
            <person name="Nolan M."/>
            <person name="Ohm R."/>
            <person name="Pangilinan J."/>
            <person name="Park H.-J."/>
            <person name="Ramirez L."/>
            <person name="Alfaro M."/>
            <person name="Sun H."/>
            <person name="Tritt A."/>
            <person name="Yoshinaga Y."/>
            <person name="Zwiers L.-H."/>
            <person name="Turgeon B."/>
            <person name="Goodwin S."/>
            <person name="Spatafora J."/>
            <person name="Crous P."/>
            <person name="Grigoriev I."/>
        </authorList>
    </citation>
    <scope>NUCLEOTIDE SEQUENCE</scope>
    <source>
        <strain evidence="9">CBS 123094</strain>
    </source>
</reference>
<keyword evidence="10" id="KW-1185">Reference proteome</keyword>
<keyword evidence="8" id="KW-0472">Membrane</keyword>
<keyword evidence="6 9" id="KW-0503">Monooxygenase</keyword>
<dbReference type="EMBL" id="ML977743">
    <property type="protein sequence ID" value="KAF1992980.1"/>
    <property type="molecule type" value="Genomic_DNA"/>
</dbReference>
<feature type="transmembrane region" description="Helical" evidence="8">
    <location>
        <begin position="34"/>
        <end position="53"/>
    </location>
</feature>
<dbReference type="InterPro" id="IPR036396">
    <property type="entry name" value="Cyt_P450_sf"/>
</dbReference>
<keyword evidence="3 7" id="KW-0479">Metal-binding</keyword>
<dbReference type="SUPFAM" id="SSF48264">
    <property type="entry name" value="Cytochrome P450"/>
    <property type="match status" value="1"/>
</dbReference>
<dbReference type="Gene3D" id="1.10.630.10">
    <property type="entry name" value="Cytochrome P450"/>
    <property type="match status" value="1"/>
</dbReference>
<evidence type="ECO:0000313" key="10">
    <source>
        <dbReference type="Proteomes" id="UP000799779"/>
    </source>
</evidence>
<feature type="transmembrane region" description="Helical" evidence="8">
    <location>
        <begin position="65"/>
        <end position="88"/>
    </location>
</feature>
<dbReference type="PRINTS" id="PR00463">
    <property type="entry name" value="EP450I"/>
</dbReference>
<keyword evidence="7" id="KW-0349">Heme</keyword>
<keyword evidence="5 7" id="KW-0408">Iron</keyword>
<comment type="cofactor">
    <cofactor evidence="1 7">
        <name>heme</name>
        <dbReference type="ChEBI" id="CHEBI:30413"/>
    </cofactor>
</comment>
<dbReference type="OrthoDB" id="6692864at2759"/>
<sequence length="534" mass="61181">MLSGLRHLRDEHIFAAAVGFFSHIYYYRYGEHHMQAPLLFWMHISVFLMLFYWRSLHQHKLQGGIEAASIFGTYLSVLGTSIAVYRVFFHRLRKFPGPPLASVSKLWHTSQCFNGQNHLLLDRLYKKYGNFVRTGPTEITVFTQEVKWAVDGPLNKCTKAVWYDMLLPLIALNTNRSKKEHDQRRRAWDQAVTVKKIAEYESRIRSHAMLLEKHIASLDGNTINITEWFYFLSFDVMGDFAFSRSFGMLEHKEWHYAVVLLRRALSLLGPFSSVPWLAQLAFSFPIIPIIRDWNRMLSWCADRMVEQVLISSWLIRHSMKQGSLAEDKLWLQGDSVALIVAGSDTVASTMVNLFYRLALHPHHAAKVQAELDALGGVYDGQILKSLSHLNGAINEVLRLHPSVPTGGYRESPPEGIEIAGTWIPGNTTIVAPRYTLGRLEKVYDCPEEFVPERWYSRPEMVKDKTAFNPFSIGRYACVGKNLALTEIRFVTALLLSKYDIAFGYGEDGTSVWKNMRDQFTAVPGKLDLIFNPRL</sequence>
<evidence type="ECO:0000313" key="9">
    <source>
        <dbReference type="EMBL" id="KAF1992980.1"/>
    </source>
</evidence>
<dbReference type="Pfam" id="PF00067">
    <property type="entry name" value="p450"/>
    <property type="match status" value="1"/>
</dbReference>
<evidence type="ECO:0000256" key="7">
    <source>
        <dbReference type="PIRSR" id="PIRSR602401-1"/>
    </source>
</evidence>
<evidence type="ECO:0000256" key="1">
    <source>
        <dbReference type="ARBA" id="ARBA00001971"/>
    </source>
</evidence>
<evidence type="ECO:0000256" key="3">
    <source>
        <dbReference type="ARBA" id="ARBA00022723"/>
    </source>
</evidence>
<dbReference type="AlphaFoldDB" id="A0A6A5VUC6"/>
<protein>
    <submittedName>
        <fullName evidence="9">Putative benzoate 4-monooxygenase cytochrome P450</fullName>
    </submittedName>
</protein>
<dbReference type="InterPro" id="IPR001128">
    <property type="entry name" value="Cyt_P450"/>
</dbReference>
<evidence type="ECO:0000256" key="6">
    <source>
        <dbReference type="ARBA" id="ARBA00023033"/>
    </source>
</evidence>
<dbReference type="CDD" id="cd11061">
    <property type="entry name" value="CYP67-like"/>
    <property type="match status" value="1"/>
</dbReference>
<name>A0A6A5VUC6_9PLEO</name>
<dbReference type="GO" id="GO:0016705">
    <property type="term" value="F:oxidoreductase activity, acting on paired donors, with incorporation or reduction of molecular oxygen"/>
    <property type="evidence" value="ECO:0007669"/>
    <property type="project" value="InterPro"/>
</dbReference>
<organism evidence="9 10">
    <name type="scientific">Amniculicola lignicola CBS 123094</name>
    <dbReference type="NCBI Taxonomy" id="1392246"/>
    <lineage>
        <taxon>Eukaryota</taxon>
        <taxon>Fungi</taxon>
        <taxon>Dikarya</taxon>
        <taxon>Ascomycota</taxon>
        <taxon>Pezizomycotina</taxon>
        <taxon>Dothideomycetes</taxon>
        <taxon>Pleosporomycetidae</taxon>
        <taxon>Pleosporales</taxon>
        <taxon>Amniculicolaceae</taxon>
        <taxon>Amniculicola</taxon>
    </lineage>
</organism>
<dbReference type="PANTHER" id="PTHR24305">
    <property type="entry name" value="CYTOCHROME P450"/>
    <property type="match status" value="1"/>
</dbReference>
<evidence type="ECO:0000256" key="2">
    <source>
        <dbReference type="ARBA" id="ARBA00010617"/>
    </source>
</evidence>
<dbReference type="PRINTS" id="PR00385">
    <property type="entry name" value="P450"/>
</dbReference>
<accession>A0A6A5VUC6</accession>
<dbReference type="Proteomes" id="UP000799779">
    <property type="component" value="Unassembled WGS sequence"/>
</dbReference>
<keyword evidence="4" id="KW-0560">Oxidoreductase</keyword>
<dbReference type="PANTHER" id="PTHR24305:SF187">
    <property type="entry name" value="P450, PUTATIVE (EUROFUNG)-RELATED"/>
    <property type="match status" value="1"/>
</dbReference>
<evidence type="ECO:0000256" key="8">
    <source>
        <dbReference type="SAM" id="Phobius"/>
    </source>
</evidence>
<keyword evidence="8" id="KW-0812">Transmembrane</keyword>
<gene>
    <name evidence="9" type="ORF">P154DRAFT_591733</name>
</gene>
<dbReference type="GO" id="GO:0020037">
    <property type="term" value="F:heme binding"/>
    <property type="evidence" value="ECO:0007669"/>
    <property type="project" value="InterPro"/>
</dbReference>